<comment type="caution">
    <text evidence="6">The sequence shown here is derived from an EMBL/GenBank/DDBJ whole genome shotgun (WGS) entry which is preliminary data.</text>
</comment>
<keyword evidence="5" id="KW-1133">Transmembrane helix</keyword>
<dbReference type="InterPro" id="IPR006059">
    <property type="entry name" value="SBP"/>
</dbReference>
<reference evidence="6 7" key="1">
    <citation type="journal article" date="2016" name="Nat. Commun.">
        <title>Thousands of microbial genomes shed light on interconnected biogeochemical processes in an aquifer system.</title>
        <authorList>
            <person name="Anantharaman K."/>
            <person name="Brown C.T."/>
            <person name="Hug L.A."/>
            <person name="Sharon I."/>
            <person name="Castelle C.J."/>
            <person name="Probst A.J."/>
            <person name="Thomas B.C."/>
            <person name="Singh A."/>
            <person name="Wilkins M.J."/>
            <person name="Karaoz U."/>
            <person name="Brodie E.L."/>
            <person name="Williams K.H."/>
            <person name="Hubbard S.S."/>
            <person name="Banfield J.F."/>
        </authorList>
    </citation>
    <scope>NUCLEOTIDE SEQUENCE [LARGE SCALE GENOMIC DNA]</scope>
</reference>
<proteinExistence type="inferred from homology"/>
<feature type="compositionally biased region" description="Basic and acidic residues" evidence="4">
    <location>
        <begin position="21"/>
        <end position="57"/>
    </location>
</feature>
<dbReference type="GO" id="GO:0015768">
    <property type="term" value="P:maltose transport"/>
    <property type="evidence" value="ECO:0007669"/>
    <property type="project" value="TreeGrafter"/>
</dbReference>
<dbReference type="PANTHER" id="PTHR30061:SF50">
    <property type="entry name" value="MALTOSE_MALTODEXTRIN-BINDING PERIPLASMIC PROTEIN"/>
    <property type="match status" value="1"/>
</dbReference>
<keyword evidence="5" id="KW-0472">Membrane</keyword>
<evidence type="ECO:0000256" key="1">
    <source>
        <dbReference type="ARBA" id="ARBA00008520"/>
    </source>
</evidence>
<dbReference type="GO" id="GO:1901982">
    <property type="term" value="F:maltose binding"/>
    <property type="evidence" value="ECO:0007669"/>
    <property type="project" value="TreeGrafter"/>
</dbReference>
<dbReference type="EMBL" id="MHCJ01000001">
    <property type="protein sequence ID" value="OGY19079.1"/>
    <property type="molecule type" value="Genomic_DNA"/>
</dbReference>
<evidence type="ECO:0000256" key="3">
    <source>
        <dbReference type="ARBA" id="ARBA00022729"/>
    </source>
</evidence>
<keyword evidence="3" id="KW-0732">Signal</keyword>
<protein>
    <recommendedName>
        <fullName evidence="8">ABC transporter substrate-binding protein</fullName>
    </recommendedName>
</protein>
<name>A0A1G1VUL1_9BACT</name>
<evidence type="ECO:0000256" key="5">
    <source>
        <dbReference type="SAM" id="Phobius"/>
    </source>
</evidence>
<comment type="similarity">
    <text evidence="1">Belongs to the bacterial solute-binding protein 1 family.</text>
</comment>
<dbReference type="Gene3D" id="3.40.190.10">
    <property type="entry name" value="Periplasmic binding protein-like II"/>
    <property type="match status" value="1"/>
</dbReference>
<gene>
    <name evidence="6" type="ORF">A2786_06095</name>
</gene>
<dbReference type="GO" id="GO:0042956">
    <property type="term" value="P:maltodextrin transmembrane transport"/>
    <property type="evidence" value="ECO:0007669"/>
    <property type="project" value="TreeGrafter"/>
</dbReference>
<dbReference type="SUPFAM" id="SSF53850">
    <property type="entry name" value="Periplasmic binding protein-like II"/>
    <property type="match status" value="1"/>
</dbReference>
<evidence type="ECO:0000313" key="7">
    <source>
        <dbReference type="Proteomes" id="UP000179233"/>
    </source>
</evidence>
<evidence type="ECO:0000313" key="6">
    <source>
        <dbReference type="EMBL" id="OGY19079.1"/>
    </source>
</evidence>
<evidence type="ECO:0008006" key="8">
    <source>
        <dbReference type="Google" id="ProtNLM"/>
    </source>
</evidence>
<dbReference type="Proteomes" id="UP000179233">
    <property type="component" value="Unassembled WGS sequence"/>
</dbReference>
<feature type="region of interest" description="Disordered" evidence="4">
    <location>
        <begin position="1"/>
        <end position="136"/>
    </location>
</feature>
<dbReference type="Pfam" id="PF13416">
    <property type="entry name" value="SBP_bac_8"/>
    <property type="match status" value="1"/>
</dbReference>
<feature type="transmembrane region" description="Helical" evidence="5">
    <location>
        <begin position="144"/>
        <end position="166"/>
    </location>
</feature>
<sequence length="571" mass="63469">MPDPQDKTPPRLTQPSLTALPKEEPSPGKLEETIDKPQPEPRTPEPLKNFPPEERLGKSQAPWGMGERKKEEGEPTQPIKENANLMPQETKVEVETGGPIQPIEAPAPYQPPAIQPMGNLGDSSPPTESPEVKPPKRGEGLKKILVLLAVAILALGMGFLIVGVLIPRLKSLKVPGLPGREVTLKYWGLWETSAAMESLIAEFNQEHPEIKVEYVQQSHKDYRERLQSAIARGEGPDIFRFHSTWVPMLKDDLDAVPPEAFNAASFQEVFYPVVAKDLRRGANFVGIPLEIDGLALFVNSRLLKAAGKSPPTTWEELRQTAFDLTIRDASGRIQTAGVALGTTNNIDHWPDILALMMLQNGVDLTDPTDKLAVDALLFYTIYARSDKVWDESQANSTQAFASEKVAMYFGPSWRVLDMKALNPELEFTVHPVPQLPNSNITWASYWVEGVSAKSEQKNQAWEFVKFLSSKETLEKLYAQATKERPIGEPYARTDMKDLLKDDPYVGAYILQAPAARSWYLSSATHDNGINDRIIKYMEDAVNAVNEKADPQRSLDTASQGISQILSQYGVK</sequence>
<accession>A0A1G1VUL1</accession>
<evidence type="ECO:0000256" key="4">
    <source>
        <dbReference type="SAM" id="MobiDB-lite"/>
    </source>
</evidence>
<dbReference type="AlphaFoldDB" id="A0A1G1VUL1"/>
<keyword evidence="5" id="KW-0812">Transmembrane</keyword>
<evidence type="ECO:0000256" key="2">
    <source>
        <dbReference type="ARBA" id="ARBA00022448"/>
    </source>
</evidence>
<dbReference type="GO" id="GO:0055052">
    <property type="term" value="C:ATP-binding cassette (ABC) transporter complex, substrate-binding subunit-containing"/>
    <property type="evidence" value="ECO:0007669"/>
    <property type="project" value="TreeGrafter"/>
</dbReference>
<dbReference type="PANTHER" id="PTHR30061">
    <property type="entry name" value="MALTOSE-BINDING PERIPLASMIC PROTEIN"/>
    <property type="match status" value="1"/>
</dbReference>
<organism evidence="6 7">
    <name type="scientific">Candidatus Chisholmbacteria bacterium RIFCSPHIGHO2_01_FULL_52_32</name>
    <dbReference type="NCBI Taxonomy" id="1797591"/>
    <lineage>
        <taxon>Bacteria</taxon>
        <taxon>Candidatus Chisholmiibacteriota</taxon>
    </lineage>
</organism>
<keyword evidence="2" id="KW-0813">Transport</keyword>